<keyword evidence="1" id="KW-0853">WD repeat</keyword>
<feature type="compositionally biased region" description="Polar residues" evidence="3">
    <location>
        <begin position="500"/>
        <end position="522"/>
    </location>
</feature>
<evidence type="ECO:0000256" key="3">
    <source>
        <dbReference type="SAM" id="MobiDB-lite"/>
    </source>
</evidence>
<evidence type="ECO:0000313" key="4">
    <source>
        <dbReference type="EMBL" id="KAK8849511.1"/>
    </source>
</evidence>
<feature type="compositionally biased region" description="Basic and acidic residues" evidence="3">
    <location>
        <begin position="161"/>
        <end position="185"/>
    </location>
</feature>
<gene>
    <name evidence="4" type="ORF">IAR55_004845</name>
</gene>
<feature type="compositionally biased region" description="Low complexity" evidence="3">
    <location>
        <begin position="67"/>
        <end position="78"/>
    </location>
</feature>
<dbReference type="GeneID" id="92182103"/>
<dbReference type="KEGG" id="kne:92182103"/>
<dbReference type="GO" id="GO:0005737">
    <property type="term" value="C:cytoplasm"/>
    <property type="evidence" value="ECO:0007669"/>
    <property type="project" value="TreeGrafter"/>
</dbReference>
<dbReference type="PROSITE" id="PS50082">
    <property type="entry name" value="WD_REPEATS_2"/>
    <property type="match status" value="1"/>
</dbReference>
<organism evidence="4 5">
    <name type="scientific">Kwoniella newhampshirensis</name>
    <dbReference type="NCBI Taxonomy" id="1651941"/>
    <lineage>
        <taxon>Eukaryota</taxon>
        <taxon>Fungi</taxon>
        <taxon>Dikarya</taxon>
        <taxon>Basidiomycota</taxon>
        <taxon>Agaricomycotina</taxon>
        <taxon>Tremellomycetes</taxon>
        <taxon>Tremellales</taxon>
        <taxon>Cryptococcaceae</taxon>
        <taxon>Kwoniella</taxon>
    </lineage>
</organism>
<keyword evidence="5" id="KW-1185">Reference proteome</keyword>
<protein>
    <recommendedName>
        <fullName evidence="6">WD-repeat protein</fullName>
    </recommendedName>
</protein>
<dbReference type="InterPro" id="IPR001680">
    <property type="entry name" value="WD40_rpt"/>
</dbReference>
<evidence type="ECO:0008006" key="6">
    <source>
        <dbReference type="Google" id="ProtNLM"/>
    </source>
</evidence>
<dbReference type="InterPro" id="IPR036322">
    <property type="entry name" value="WD40_repeat_dom_sf"/>
</dbReference>
<dbReference type="SUPFAM" id="SSF50978">
    <property type="entry name" value="WD40 repeat-like"/>
    <property type="match status" value="1"/>
</dbReference>
<dbReference type="EMBL" id="JBCAWK010000009">
    <property type="protein sequence ID" value="KAK8849511.1"/>
    <property type="molecule type" value="Genomic_DNA"/>
</dbReference>
<dbReference type="PANTHER" id="PTHR44099">
    <property type="entry name" value="RABCONNECTIN-3B, ISOFORM A"/>
    <property type="match status" value="1"/>
</dbReference>
<dbReference type="Proteomes" id="UP001388673">
    <property type="component" value="Unassembled WGS sequence"/>
</dbReference>
<dbReference type="RefSeq" id="XP_066801399.1">
    <property type="nucleotide sequence ID" value="XM_066947940.1"/>
</dbReference>
<feature type="compositionally biased region" description="Low complexity" evidence="3">
    <location>
        <begin position="109"/>
        <end position="129"/>
    </location>
</feature>
<sequence length="1491" mass="161974">MVERSLIIPILLDANLPSDNPDHALPVNPTHVVAWTSSSVAGPSRRIALAGEDNTIWVVSSPLVASSTTTQSAPASSSMIPTIRTPISPTFPTSLRRARPSQPRNSSYSGPSRARAPSTASSILTTSSSRRVSAFSPPPSARQLPITTLSSATASAAPPDTHTHRASLSDRTELREQLREHKERREDGVGLGIGAIGRRGLTGVHGKEEVHGHDNVHSGATSPKSVSSVVTEGAGAGGRFNFWSGGGRGSNSVDEANHLREQMEEVEVDRAMEKEKLEGQKEKEDLKMVEQAIERSPTPATHTTAQDEDQTKEVDLQCRRVTRLILASAGRGKIVEMKVFEGLGFMCILRDEGLLDVFALETLSCAAHVNLEAPEETRSSPAASSSKTQLKIPHFWLWQSIHMAKHDGHSMLIAHGLPWPSAMPSPNGEVTKVVMLGVTTQGLDIIARLELPGEGHVGVCRDAEGSYIIHATLLSLTSYPIVFPSPASLYSTDTLANTSPQSGSSFSAFPSPILRSSTPSPSRNKEERSSLRHFSSQSHFKEVAEANATPSPNGDKPDKGFAKFLAVKRADWGKKAKEEEKAEDIQPGIGGGKEVERDGYGHWKRMRLLASGEGVGWADDGVDLFQCDGKVFRVKGTITLTSKGAIRDIAFSSGWRDVVVSTTVSPILLDRADGLLMLKQSSALQYSPITEKAQTTSDNIRLEHTRTYEETAALFLDTNRHLEIVQPQSVVSVDLANEEQIGRPCVMLTLPKADSPFAQIVAATVEDAFVSDQQGNVYARPLCAMLGDDKTAMSDDTPTVDRLDSPVTCMRIVDGPAGSRKRFVVAGDEDGVVRIWTANPFQLCGSWTLFAWPVESLALLDMPQAGTLQGTLLCTSKAGTIGLVSLSTTELLYLIPASRTPLRRIFVEGKDILIAYANGKARVWNTETQEFRRSTGLDAAEEMLQVGDWAEVNLGQTDDKGPIIRAVPNSPSKSELGRLLNLDLRQLGRWLHSSKNNPNHSPLRALRNLLSIILTFGIDQRVDRICTDNLAIQRPQILIAVGHADRAQELVYASGAEAWRVSPSMTGLRQLVIITLLRPFLDSPDHERWAAEVIAFYTAALPSNIVEPDLEFFASYYMDSSTDVHQAARMLFAARLGRMTEDEIDAVVETKQPDLPNRRSDAGTAALAANVLTLLGGIALHKYQSMNPSALKAIAESVALYLHEPKGPHLPLAVELCSKGFATWQSYVDPSDLLRRLFHLSTSKESASSTYSIYGTSIAAQSRLAVLHVASSNAPLFMSTLSMDILDARSAEARSSIMKLCVFMARKKPAVLENGLPRIAEAVVKSLDPNVGKMRDDVWQAATVILNELVLAFSTIDFHSGTQRLAVGTHEGAVIMYDLKTASRLYVIEPHKHPVSAVTFSPDGRRLITVSLEEGSVTVWKVGSSLSGFFNVGAPPRQGGEKGEPFKRIEFMRVDDVPLDSTSALSDVQITWPGARQARVMIKETALTFET</sequence>
<proteinExistence type="predicted"/>
<evidence type="ECO:0000256" key="1">
    <source>
        <dbReference type="PROSITE-ProRule" id="PRU00221"/>
    </source>
</evidence>
<dbReference type="PANTHER" id="PTHR44099:SF4">
    <property type="entry name" value="RABCONNECTIN-3B, ISOFORM A"/>
    <property type="match status" value="1"/>
</dbReference>
<dbReference type="SMART" id="SM00320">
    <property type="entry name" value="WD40"/>
    <property type="match status" value="3"/>
</dbReference>
<name>A0AAW0YJD7_9TREE</name>
<evidence type="ECO:0000313" key="5">
    <source>
        <dbReference type="Proteomes" id="UP001388673"/>
    </source>
</evidence>
<dbReference type="InterPro" id="IPR015943">
    <property type="entry name" value="WD40/YVTN_repeat-like_dom_sf"/>
</dbReference>
<comment type="caution">
    <text evidence="4">The sequence shown here is derived from an EMBL/GenBank/DDBJ whole genome shotgun (WGS) entry which is preliminary data.</text>
</comment>
<feature type="repeat" description="WD" evidence="1">
    <location>
        <begin position="1388"/>
        <end position="1422"/>
    </location>
</feature>
<dbReference type="Pfam" id="PF00400">
    <property type="entry name" value="WD40"/>
    <property type="match status" value="1"/>
</dbReference>
<feature type="coiled-coil region" evidence="2">
    <location>
        <begin position="256"/>
        <end position="283"/>
    </location>
</feature>
<dbReference type="InterPro" id="IPR049916">
    <property type="entry name" value="WDR72-like"/>
</dbReference>
<feature type="region of interest" description="Disordered" evidence="3">
    <location>
        <begin position="500"/>
        <end position="538"/>
    </location>
</feature>
<dbReference type="Gene3D" id="2.130.10.10">
    <property type="entry name" value="YVTN repeat-like/Quinoprotein amine dehydrogenase"/>
    <property type="match status" value="2"/>
</dbReference>
<keyword evidence="2" id="KW-0175">Coiled coil</keyword>
<evidence type="ECO:0000256" key="2">
    <source>
        <dbReference type="SAM" id="Coils"/>
    </source>
</evidence>
<reference evidence="4 5" key="1">
    <citation type="journal article" date="2024" name="bioRxiv">
        <title>Comparative genomics of Cryptococcus and Kwoniella reveals pathogenesis evolution and contrasting karyotype dynamics via intercentromeric recombination or chromosome fusion.</title>
        <authorList>
            <person name="Coelho M.A."/>
            <person name="David-Palma M."/>
            <person name="Shea T."/>
            <person name="Bowers K."/>
            <person name="McGinley-Smith S."/>
            <person name="Mohammad A.W."/>
            <person name="Gnirke A."/>
            <person name="Yurkov A.M."/>
            <person name="Nowrousian M."/>
            <person name="Sun S."/>
            <person name="Cuomo C.A."/>
            <person name="Heitman J."/>
        </authorList>
    </citation>
    <scope>NUCLEOTIDE SEQUENCE [LARGE SCALE GENOMIC DNA]</scope>
    <source>
        <strain evidence="4 5">CBS 13917</strain>
    </source>
</reference>
<feature type="region of interest" description="Disordered" evidence="3">
    <location>
        <begin position="67"/>
        <end position="185"/>
    </location>
</feature>
<feature type="compositionally biased region" description="Low complexity" evidence="3">
    <location>
        <begin position="147"/>
        <end position="157"/>
    </location>
</feature>
<accession>A0AAW0YJD7</accession>